<evidence type="ECO:0000313" key="3">
    <source>
        <dbReference type="EMBL" id="PPJ57371.1"/>
    </source>
</evidence>
<evidence type="ECO:0000259" key="1">
    <source>
        <dbReference type="Pfam" id="PF00501"/>
    </source>
</evidence>
<dbReference type="EMBL" id="PNEN01000495">
    <property type="protein sequence ID" value="PPJ57371.1"/>
    <property type="molecule type" value="Genomic_DNA"/>
</dbReference>
<dbReference type="GO" id="GO:0006631">
    <property type="term" value="P:fatty acid metabolic process"/>
    <property type="evidence" value="ECO:0007669"/>
    <property type="project" value="TreeGrafter"/>
</dbReference>
<dbReference type="PANTHER" id="PTHR43201">
    <property type="entry name" value="ACYL-COA SYNTHETASE"/>
    <property type="match status" value="1"/>
</dbReference>
<dbReference type="AlphaFoldDB" id="A0A2S6CCB3"/>
<protein>
    <recommendedName>
        <fullName evidence="5">AMP-dependent synthetase/ligase domain-containing protein</fullName>
    </recommendedName>
</protein>
<dbReference type="Gene3D" id="3.40.50.12780">
    <property type="entry name" value="N-terminal domain of ligase-like"/>
    <property type="match status" value="1"/>
</dbReference>
<dbReference type="PANTHER" id="PTHR43201:SF6">
    <property type="entry name" value="ACYL COA SYNTHETASE (EUROFUNG)"/>
    <property type="match status" value="1"/>
</dbReference>
<dbReference type="GO" id="GO:0031956">
    <property type="term" value="F:medium-chain fatty acid-CoA ligase activity"/>
    <property type="evidence" value="ECO:0007669"/>
    <property type="project" value="TreeGrafter"/>
</dbReference>
<dbReference type="SUPFAM" id="SSF56801">
    <property type="entry name" value="Acetyl-CoA synthetase-like"/>
    <property type="match status" value="1"/>
</dbReference>
<reference evidence="4" key="1">
    <citation type="journal article" date="2017" name="bioRxiv">
        <title>Conservation of a gene cluster reveals novel cercosporin biosynthetic mechanisms and extends production to the genus Colletotrichum.</title>
        <authorList>
            <person name="de Jonge R."/>
            <person name="Ebert M.K."/>
            <person name="Huitt-Roehl C.R."/>
            <person name="Pal P."/>
            <person name="Suttle J.C."/>
            <person name="Spanner R.E."/>
            <person name="Neubauer J.D."/>
            <person name="Jurick W.M.II."/>
            <person name="Stott K.A."/>
            <person name="Secor G.A."/>
            <person name="Thomma B.P.H.J."/>
            <person name="Van de Peer Y."/>
            <person name="Townsend C.A."/>
            <person name="Bolton M.D."/>
        </authorList>
    </citation>
    <scope>NUCLEOTIDE SEQUENCE [LARGE SCALE GENOMIC DNA]</scope>
    <source>
        <strain evidence="4">CBS538.71</strain>
    </source>
</reference>
<gene>
    <name evidence="3" type="ORF">CBER1_01349</name>
</gene>
<dbReference type="InterPro" id="IPR020845">
    <property type="entry name" value="AMP-binding_CS"/>
</dbReference>
<dbReference type="InterPro" id="IPR025110">
    <property type="entry name" value="AMP-bd_C"/>
</dbReference>
<name>A0A2S6CCB3_9PEZI</name>
<dbReference type="OrthoDB" id="10253115at2759"/>
<evidence type="ECO:0000313" key="4">
    <source>
        <dbReference type="Proteomes" id="UP000237631"/>
    </source>
</evidence>
<organism evidence="3 4">
    <name type="scientific">Cercospora berteroae</name>
    <dbReference type="NCBI Taxonomy" id="357750"/>
    <lineage>
        <taxon>Eukaryota</taxon>
        <taxon>Fungi</taxon>
        <taxon>Dikarya</taxon>
        <taxon>Ascomycota</taxon>
        <taxon>Pezizomycotina</taxon>
        <taxon>Dothideomycetes</taxon>
        <taxon>Dothideomycetidae</taxon>
        <taxon>Mycosphaerellales</taxon>
        <taxon>Mycosphaerellaceae</taxon>
        <taxon>Cercospora</taxon>
    </lineage>
</organism>
<keyword evidence="4" id="KW-1185">Reference proteome</keyword>
<evidence type="ECO:0000259" key="2">
    <source>
        <dbReference type="Pfam" id="PF13193"/>
    </source>
</evidence>
<dbReference type="InterPro" id="IPR042099">
    <property type="entry name" value="ANL_N_sf"/>
</dbReference>
<dbReference type="Pfam" id="PF00501">
    <property type="entry name" value="AMP-binding"/>
    <property type="match status" value="1"/>
</dbReference>
<dbReference type="Gene3D" id="3.30.300.30">
    <property type="match status" value="1"/>
</dbReference>
<dbReference type="Proteomes" id="UP000237631">
    <property type="component" value="Unassembled WGS sequence"/>
</dbReference>
<comment type="caution">
    <text evidence="3">The sequence shown here is derived from an EMBL/GenBank/DDBJ whole genome shotgun (WGS) entry which is preliminary data.</text>
</comment>
<dbReference type="InterPro" id="IPR000873">
    <property type="entry name" value="AMP-dep_synth/lig_dom"/>
</dbReference>
<dbReference type="InterPro" id="IPR045851">
    <property type="entry name" value="AMP-bd_C_sf"/>
</dbReference>
<sequence length="539" mass="59368">MAPELSVLNGPTDQPLWTITLGSLIDVQAQAHGDRTALIVPWQNVRRSYNDLATRSRIIAKALLQSGLQYGDCIGIMAGNCSEYIEVFLGAARIGVTSVVLNSNYTPTELCNAMSFSEIKLLFIARFPGPKLNFTTDIERLTESYKGAQIVVFDDEEHTNRKDLTLEHFKTFYAKGQSSNISDAELTHKQALVRPADTLNLQFTSGTTGAPKAAMLSHVNLINNANLLGDRIGLTETDIICCPPPLFHCFGLVMGFLYAFTRGSSIVYPSQQFDAVLVLQAIETERCTFLHGVPTMFTAQLDQNIKRHYDLKSLRVALAAGSQVPQKLLDTVEQRLSTVGTLLPHTGVKVADVEGRIVPRGVEGEICTSGYALQKGYLKDIRKTDEVMVTDLSGTRWMHAGDQGVLDKDGYLRITGRIKDLIIRGGENIIPAEIEERLLAHPSIVEAAVVGVPHERYGAAVACFLRQAEHTLRPTGAELAAWVRETLGRHKTPEHVWWVGDIGVDEDFPKTASGKHQKHVLRKIGTEILKASSPLRPRL</sequence>
<dbReference type="PROSITE" id="PS00455">
    <property type="entry name" value="AMP_BINDING"/>
    <property type="match status" value="1"/>
</dbReference>
<feature type="domain" description="AMP-dependent synthetase/ligase" evidence="1">
    <location>
        <begin position="26"/>
        <end position="336"/>
    </location>
</feature>
<proteinExistence type="predicted"/>
<dbReference type="STRING" id="357750.A0A2S6CCB3"/>
<feature type="domain" description="AMP-binding enzyme C-terminal" evidence="2">
    <location>
        <begin position="433"/>
        <end position="515"/>
    </location>
</feature>
<dbReference type="Pfam" id="PF13193">
    <property type="entry name" value="AMP-binding_C"/>
    <property type="match status" value="1"/>
</dbReference>
<evidence type="ECO:0008006" key="5">
    <source>
        <dbReference type="Google" id="ProtNLM"/>
    </source>
</evidence>
<accession>A0A2S6CCB3</accession>